<organism evidence="1 2">
    <name type="scientific">Arthrobacter glacialis</name>
    <dbReference type="NCBI Taxonomy" id="1664"/>
    <lineage>
        <taxon>Bacteria</taxon>
        <taxon>Bacillati</taxon>
        <taxon>Actinomycetota</taxon>
        <taxon>Actinomycetes</taxon>
        <taxon>Micrococcales</taxon>
        <taxon>Micrococcaceae</taxon>
        <taxon>Arthrobacter</taxon>
    </lineage>
</organism>
<dbReference type="OrthoDB" id="4946960at2"/>
<dbReference type="AlphaFoldDB" id="A0A2S3ZWN2"/>
<protein>
    <submittedName>
        <fullName evidence="1">Uncharacterized protein</fullName>
    </submittedName>
</protein>
<evidence type="ECO:0000313" key="1">
    <source>
        <dbReference type="EMBL" id="POH73297.1"/>
    </source>
</evidence>
<accession>A0A2S3ZWN2</accession>
<keyword evidence="2" id="KW-1185">Reference proteome</keyword>
<proteinExistence type="predicted"/>
<dbReference type="RefSeq" id="WP_103465646.1">
    <property type="nucleotide sequence ID" value="NZ_PPXB01000007.1"/>
</dbReference>
<sequence length="87" mass="9978">MIRLKQDAEGFVRMSRHFPSKTLISITFADGTEGEYTGLRLNGLYDQALADFRLHNNMDAKGFDRHDKKIHRRNAVEFVPVQAGMEP</sequence>
<reference evidence="1 2" key="1">
    <citation type="submission" date="2018-01" db="EMBL/GenBank/DDBJ databases">
        <title>Arthrobacter sp. nov., from glaciers in China.</title>
        <authorList>
            <person name="Liu Q."/>
            <person name="Xin Y.-H."/>
        </authorList>
    </citation>
    <scope>NUCLEOTIDE SEQUENCE [LARGE SCALE GENOMIC DNA]</scope>
    <source>
        <strain evidence="1 2">HLT2-12-2</strain>
    </source>
</reference>
<name>A0A2S3ZWN2_ARTGL</name>
<dbReference type="EMBL" id="PPXC01000007">
    <property type="protein sequence ID" value="POH73297.1"/>
    <property type="molecule type" value="Genomic_DNA"/>
</dbReference>
<evidence type="ECO:0000313" key="2">
    <source>
        <dbReference type="Proteomes" id="UP000237061"/>
    </source>
</evidence>
<dbReference type="Proteomes" id="UP000237061">
    <property type="component" value="Unassembled WGS sequence"/>
</dbReference>
<gene>
    <name evidence="1" type="ORF">CVS27_10230</name>
</gene>
<comment type="caution">
    <text evidence="1">The sequence shown here is derived from an EMBL/GenBank/DDBJ whole genome shotgun (WGS) entry which is preliminary data.</text>
</comment>